<keyword evidence="2" id="KW-1185">Reference proteome</keyword>
<name>A0A852SS80_9MICO</name>
<sequence length="136" mass="13959">MSFTSGASTPLFAGPEGLWTADPEELAARLFVTVFAGQGAVPLPQKDVSEVYSTLAGLGGYSLPDVRSGNTQPLGLTVQLAQEAILTWERATVAVRLSAGSGSGAGPVSHTVTMLRFGPGILNAADPVVALKARLH</sequence>
<evidence type="ECO:0000313" key="1">
    <source>
        <dbReference type="EMBL" id="NYD71615.1"/>
    </source>
</evidence>
<organism evidence="1 2">
    <name type="scientific">Herbiconiux flava</name>
    <dbReference type="NCBI Taxonomy" id="881268"/>
    <lineage>
        <taxon>Bacteria</taxon>
        <taxon>Bacillati</taxon>
        <taxon>Actinomycetota</taxon>
        <taxon>Actinomycetes</taxon>
        <taxon>Micrococcales</taxon>
        <taxon>Microbacteriaceae</taxon>
        <taxon>Herbiconiux</taxon>
    </lineage>
</organism>
<protein>
    <submittedName>
        <fullName evidence="1">Uncharacterized protein</fullName>
    </submittedName>
</protein>
<dbReference type="RefSeq" id="WP_179548523.1">
    <property type="nucleotide sequence ID" value="NZ_BSEW01000002.1"/>
</dbReference>
<gene>
    <name evidence="1" type="ORF">BJ984_002773</name>
</gene>
<evidence type="ECO:0000313" key="2">
    <source>
        <dbReference type="Proteomes" id="UP000549913"/>
    </source>
</evidence>
<dbReference type="AlphaFoldDB" id="A0A852SS80"/>
<proteinExistence type="predicted"/>
<comment type="caution">
    <text evidence="1">The sequence shown here is derived from an EMBL/GenBank/DDBJ whole genome shotgun (WGS) entry which is preliminary data.</text>
</comment>
<reference evidence="1 2" key="1">
    <citation type="submission" date="2020-07" db="EMBL/GenBank/DDBJ databases">
        <title>Sequencing the genomes of 1000 actinobacteria strains.</title>
        <authorList>
            <person name="Klenk H.-P."/>
        </authorList>
    </citation>
    <scope>NUCLEOTIDE SEQUENCE [LARGE SCALE GENOMIC DNA]</scope>
    <source>
        <strain evidence="1 2">DSM 26474</strain>
    </source>
</reference>
<dbReference type="EMBL" id="JACCBM010000001">
    <property type="protein sequence ID" value="NYD71615.1"/>
    <property type="molecule type" value="Genomic_DNA"/>
</dbReference>
<dbReference type="Proteomes" id="UP000549913">
    <property type="component" value="Unassembled WGS sequence"/>
</dbReference>
<accession>A0A852SS80</accession>